<dbReference type="InterPro" id="IPR017452">
    <property type="entry name" value="GPCR_Rhodpsn_7TM"/>
</dbReference>
<dbReference type="PANTHER" id="PTHR24228">
    <property type="entry name" value="B2 BRADYKININ RECEPTOR/ANGIOTENSIN II RECEPTOR"/>
    <property type="match status" value="1"/>
</dbReference>
<name>A0ABM0M6Y3_SACKO</name>
<dbReference type="PRINTS" id="PR00237">
    <property type="entry name" value="GPCRRHODOPSN"/>
</dbReference>
<feature type="domain" description="G-protein coupled receptors family 1 profile" evidence="10">
    <location>
        <begin position="41"/>
        <end position="293"/>
    </location>
</feature>
<keyword evidence="3 9" id="KW-0812">Transmembrane</keyword>
<comment type="subcellular location">
    <subcellularLocation>
        <location evidence="1">Cell membrane</location>
        <topology evidence="1">Multi-pass membrane protein</topology>
    </subcellularLocation>
</comment>
<evidence type="ECO:0000313" key="12">
    <source>
        <dbReference type="RefSeq" id="XP_006815774.1"/>
    </source>
</evidence>
<feature type="transmembrane region" description="Helical" evidence="9">
    <location>
        <begin position="239"/>
        <end position="264"/>
    </location>
</feature>
<dbReference type="PANTHER" id="PTHR24228:SF59">
    <property type="entry name" value="NEUROPEPTIDE RECEPTOR 15"/>
    <property type="match status" value="1"/>
</dbReference>
<protein>
    <submittedName>
        <fullName evidence="12">Melatonin receptor type 1B-B-like</fullName>
    </submittedName>
</protein>
<keyword evidence="5" id="KW-0297">G-protein coupled receptor</keyword>
<evidence type="ECO:0000256" key="7">
    <source>
        <dbReference type="ARBA" id="ARBA00023170"/>
    </source>
</evidence>
<keyword evidence="4 9" id="KW-1133">Transmembrane helix</keyword>
<proteinExistence type="predicted"/>
<evidence type="ECO:0000256" key="8">
    <source>
        <dbReference type="ARBA" id="ARBA00023224"/>
    </source>
</evidence>
<evidence type="ECO:0000256" key="6">
    <source>
        <dbReference type="ARBA" id="ARBA00023136"/>
    </source>
</evidence>
<organism evidence="11 12">
    <name type="scientific">Saccoglossus kowalevskii</name>
    <name type="common">Acorn worm</name>
    <dbReference type="NCBI Taxonomy" id="10224"/>
    <lineage>
        <taxon>Eukaryota</taxon>
        <taxon>Metazoa</taxon>
        <taxon>Hemichordata</taxon>
        <taxon>Enteropneusta</taxon>
        <taxon>Harrimaniidae</taxon>
        <taxon>Saccoglossus</taxon>
    </lineage>
</organism>
<feature type="transmembrane region" description="Helical" evidence="9">
    <location>
        <begin position="29"/>
        <end position="51"/>
    </location>
</feature>
<dbReference type="Proteomes" id="UP000694865">
    <property type="component" value="Unplaced"/>
</dbReference>
<dbReference type="GeneID" id="102805274"/>
<keyword evidence="2" id="KW-1003">Cell membrane</keyword>
<evidence type="ECO:0000256" key="2">
    <source>
        <dbReference type="ARBA" id="ARBA00022475"/>
    </source>
</evidence>
<dbReference type="InterPro" id="IPR000276">
    <property type="entry name" value="GPCR_Rhodpsn"/>
</dbReference>
<dbReference type="SUPFAM" id="SSF81321">
    <property type="entry name" value="Family A G protein-coupled receptor-like"/>
    <property type="match status" value="1"/>
</dbReference>
<keyword evidence="6 9" id="KW-0472">Membrane</keyword>
<sequence length="323" mass="36737">MNNSNSTTENSDITAANEAPKWVTQFTGYIELIFTVVALFGNIVFVVAVLIRKRLRTTANLFLVNLAFTDIIAALLVSTFAAAAHLRRGWFWGHTYCIVHSVIQPFLLSISLYVSACIAFNRYVYIVHREKYQKINNKFSVVIFLLFSWLFPIIVRGQQFLKSPFFYSSSVYRCRYSTTQVITALIIYVPCAIVVICYTRIFIYVRKSRLRVQAHQQSLPNTATNNTPKGPSKQELRMIAVFSSVFILILMGYLPFIILVSVYQAKGQRPPVGITILLYPCLHLAGVLNPIIYGLSNRHFRAAYKDIFTKFSNSNSVIVDVNI</sequence>
<feature type="transmembrane region" description="Helical" evidence="9">
    <location>
        <begin position="139"/>
        <end position="161"/>
    </location>
</feature>
<keyword evidence="8" id="KW-0807">Transducer</keyword>
<dbReference type="PROSITE" id="PS50262">
    <property type="entry name" value="G_PROTEIN_RECEP_F1_2"/>
    <property type="match status" value="1"/>
</dbReference>
<dbReference type="Pfam" id="PF00001">
    <property type="entry name" value="7tm_1"/>
    <property type="match status" value="1"/>
</dbReference>
<feature type="transmembrane region" description="Helical" evidence="9">
    <location>
        <begin position="106"/>
        <end position="127"/>
    </location>
</feature>
<evidence type="ECO:0000313" key="11">
    <source>
        <dbReference type="Proteomes" id="UP000694865"/>
    </source>
</evidence>
<keyword evidence="7" id="KW-0675">Receptor</keyword>
<evidence type="ECO:0000256" key="4">
    <source>
        <dbReference type="ARBA" id="ARBA00022989"/>
    </source>
</evidence>
<accession>A0ABM0M6Y3</accession>
<dbReference type="Gene3D" id="1.20.1070.10">
    <property type="entry name" value="Rhodopsin 7-helix transmembrane proteins"/>
    <property type="match status" value="1"/>
</dbReference>
<reference evidence="12" key="1">
    <citation type="submission" date="2025-08" db="UniProtKB">
        <authorList>
            <consortium name="RefSeq"/>
        </authorList>
    </citation>
    <scope>IDENTIFICATION</scope>
    <source>
        <tissue evidence="12">Testes</tissue>
    </source>
</reference>
<gene>
    <name evidence="12" type="primary">LOC102805274</name>
</gene>
<keyword evidence="11" id="KW-1185">Reference proteome</keyword>
<evidence type="ECO:0000256" key="3">
    <source>
        <dbReference type="ARBA" id="ARBA00022692"/>
    </source>
</evidence>
<feature type="transmembrane region" description="Helical" evidence="9">
    <location>
        <begin position="63"/>
        <end position="86"/>
    </location>
</feature>
<evidence type="ECO:0000256" key="1">
    <source>
        <dbReference type="ARBA" id="ARBA00004651"/>
    </source>
</evidence>
<evidence type="ECO:0000256" key="9">
    <source>
        <dbReference type="SAM" id="Phobius"/>
    </source>
</evidence>
<evidence type="ECO:0000259" key="10">
    <source>
        <dbReference type="PROSITE" id="PS50262"/>
    </source>
</evidence>
<dbReference type="CDD" id="cd00637">
    <property type="entry name" value="7tm_classA_rhodopsin-like"/>
    <property type="match status" value="1"/>
</dbReference>
<feature type="transmembrane region" description="Helical" evidence="9">
    <location>
        <begin position="181"/>
        <end position="203"/>
    </location>
</feature>
<dbReference type="RefSeq" id="XP_006815774.1">
    <property type="nucleotide sequence ID" value="XM_006815711.1"/>
</dbReference>
<feature type="transmembrane region" description="Helical" evidence="9">
    <location>
        <begin position="276"/>
        <end position="295"/>
    </location>
</feature>
<evidence type="ECO:0000256" key="5">
    <source>
        <dbReference type="ARBA" id="ARBA00023040"/>
    </source>
</evidence>